<dbReference type="Pfam" id="PF02536">
    <property type="entry name" value="mTERF"/>
    <property type="match status" value="1"/>
</dbReference>
<dbReference type="EMBL" id="KQ995753">
    <property type="protein sequence ID" value="KZV45901.1"/>
    <property type="molecule type" value="Genomic_DNA"/>
</dbReference>
<accession>A0A2Z7CFS3</accession>
<gene>
    <name evidence="4" type="ORF">F511_35494</name>
</gene>
<dbReference type="InterPro" id="IPR038538">
    <property type="entry name" value="MTERF_sf"/>
</dbReference>
<name>A0A2Z7CFS3_9LAMI</name>
<dbReference type="PANTHER" id="PTHR13068">
    <property type="entry name" value="CGI-12 PROTEIN-RELATED"/>
    <property type="match status" value="1"/>
</dbReference>
<keyword evidence="5" id="KW-1185">Reference proteome</keyword>
<evidence type="ECO:0000256" key="1">
    <source>
        <dbReference type="ARBA" id="ARBA00007692"/>
    </source>
</evidence>
<dbReference type="SMART" id="SM00733">
    <property type="entry name" value="Mterf"/>
    <property type="match status" value="4"/>
</dbReference>
<reference evidence="4 5" key="1">
    <citation type="journal article" date="2015" name="Proc. Natl. Acad. Sci. U.S.A.">
        <title>The resurrection genome of Boea hygrometrica: A blueprint for survival of dehydration.</title>
        <authorList>
            <person name="Xiao L."/>
            <person name="Yang G."/>
            <person name="Zhang L."/>
            <person name="Yang X."/>
            <person name="Zhao S."/>
            <person name="Ji Z."/>
            <person name="Zhou Q."/>
            <person name="Hu M."/>
            <person name="Wang Y."/>
            <person name="Chen M."/>
            <person name="Xu Y."/>
            <person name="Jin H."/>
            <person name="Xiao X."/>
            <person name="Hu G."/>
            <person name="Bao F."/>
            <person name="Hu Y."/>
            <person name="Wan P."/>
            <person name="Li L."/>
            <person name="Deng X."/>
            <person name="Kuang T."/>
            <person name="Xiang C."/>
            <person name="Zhu J.K."/>
            <person name="Oliver M.J."/>
            <person name="He Y."/>
        </authorList>
    </citation>
    <scope>NUCLEOTIDE SEQUENCE [LARGE SCALE GENOMIC DNA]</scope>
    <source>
        <strain evidence="5">cv. XS01</strain>
    </source>
</reference>
<evidence type="ECO:0000313" key="4">
    <source>
        <dbReference type="EMBL" id="KZV45901.1"/>
    </source>
</evidence>
<dbReference type="PANTHER" id="PTHR13068:SF23">
    <property type="entry name" value="TRANSCRIPTION TERMINATION FACTOR MTERF15, MITOCHONDRIAL"/>
    <property type="match status" value="1"/>
</dbReference>
<dbReference type="Gene3D" id="1.25.70.10">
    <property type="entry name" value="Transcription termination factor 3, mitochondrial"/>
    <property type="match status" value="1"/>
</dbReference>
<dbReference type="Proteomes" id="UP000250235">
    <property type="component" value="Unassembled WGS sequence"/>
</dbReference>
<proteinExistence type="inferred from homology"/>
<comment type="similarity">
    <text evidence="1">Belongs to the mTERF family.</text>
</comment>
<evidence type="ECO:0000256" key="3">
    <source>
        <dbReference type="ARBA" id="ARBA00022946"/>
    </source>
</evidence>
<protein>
    <submittedName>
        <fullName evidence="4">Uncharacterized protein</fullName>
    </submittedName>
</protein>
<dbReference type="AlphaFoldDB" id="A0A2Z7CFS3"/>
<dbReference type="GO" id="GO:0003676">
    <property type="term" value="F:nucleic acid binding"/>
    <property type="evidence" value="ECO:0007669"/>
    <property type="project" value="InterPro"/>
</dbReference>
<keyword evidence="3" id="KW-0809">Transit peptide</keyword>
<keyword evidence="2" id="KW-0805">Transcription regulation</keyword>
<dbReference type="InterPro" id="IPR003690">
    <property type="entry name" value="MTERF"/>
</dbReference>
<evidence type="ECO:0000313" key="5">
    <source>
        <dbReference type="Proteomes" id="UP000250235"/>
    </source>
</evidence>
<keyword evidence="2" id="KW-0804">Transcription</keyword>
<evidence type="ECO:0000256" key="2">
    <source>
        <dbReference type="ARBA" id="ARBA00022472"/>
    </source>
</evidence>
<organism evidence="4 5">
    <name type="scientific">Dorcoceras hygrometricum</name>
    <dbReference type="NCBI Taxonomy" id="472368"/>
    <lineage>
        <taxon>Eukaryota</taxon>
        <taxon>Viridiplantae</taxon>
        <taxon>Streptophyta</taxon>
        <taxon>Embryophyta</taxon>
        <taxon>Tracheophyta</taxon>
        <taxon>Spermatophyta</taxon>
        <taxon>Magnoliopsida</taxon>
        <taxon>eudicotyledons</taxon>
        <taxon>Gunneridae</taxon>
        <taxon>Pentapetalae</taxon>
        <taxon>asterids</taxon>
        <taxon>lamiids</taxon>
        <taxon>Lamiales</taxon>
        <taxon>Gesneriaceae</taxon>
        <taxon>Didymocarpoideae</taxon>
        <taxon>Trichosporeae</taxon>
        <taxon>Loxocarpinae</taxon>
        <taxon>Dorcoceras</taxon>
    </lineage>
</organism>
<keyword evidence="2" id="KW-0806">Transcription termination</keyword>
<dbReference type="OrthoDB" id="637682at2759"/>
<dbReference type="GO" id="GO:0006353">
    <property type="term" value="P:DNA-templated transcription termination"/>
    <property type="evidence" value="ECO:0007669"/>
    <property type="project" value="UniProtKB-KW"/>
</dbReference>
<sequence length="293" mass="33898">MGCDGCAVHLIYTPSQESSIVRYTGASYFSTMQASATRICNVEKRLRPLIDEFDDLGFSSGEVKREVLRDPVILGLENGEITRCLKMLRSLKCRIAIKDHIFRHGELRAGYEVKLRISCLRKHGLLYRDAFAVLWKEPRVILYEIGEIEKKIEFLVRKMRFDIQCLVEVPEYLGLNLDKQIVPRFKVIDHLRSNGGLGDEVRLANLVKFSKLKFYNMYVKPYPELEKIYARFSGEVQVQSRHPVGMWKLFTPRQYLESKEDAKTISVARKGRLPLVRCVSRSLEERECSDISA</sequence>